<evidence type="ECO:0000256" key="1">
    <source>
        <dbReference type="ARBA" id="ARBA00004777"/>
    </source>
</evidence>
<dbReference type="Pfam" id="PF00763">
    <property type="entry name" value="THF_DHG_CYH"/>
    <property type="match status" value="1"/>
</dbReference>
<proteinExistence type="inferred from homology"/>
<keyword evidence="4 11" id="KW-0658">Purine biosynthesis</keyword>
<evidence type="ECO:0000313" key="14">
    <source>
        <dbReference type="EMBL" id="MEJ1087118.1"/>
    </source>
</evidence>
<comment type="function">
    <text evidence="11">Catalyzes the oxidation of 5,10-methylenetetrahydrofolate to 5,10-methenyltetrahydrofolate and then the hydrolysis of 5,10-methenyltetrahydrofolate to 10-formyltetrahydrofolate.</text>
</comment>
<evidence type="ECO:0000259" key="13">
    <source>
        <dbReference type="Pfam" id="PF02882"/>
    </source>
</evidence>
<keyword evidence="6 11" id="KW-0521">NADP</keyword>
<evidence type="ECO:0000256" key="5">
    <source>
        <dbReference type="ARBA" id="ARBA00022801"/>
    </source>
</evidence>
<organism evidence="14 15">
    <name type="scientific">Microbacterium bandirmense</name>
    <dbReference type="NCBI Taxonomy" id="3122050"/>
    <lineage>
        <taxon>Bacteria</taxon>
        <taxon>Bacillati</taxon>
        <taxon>Actinomycetota</taxon>
        <taxon>Actinomycetes</taxon>
        <taxon>Micrococcales</taxon>
        <taxon>Microbacteriaceae</taxon>
        <taxon>Microbacterium</taxon>
    </lineage>
</organism>
<comment type="catalytic activity">
    <reaction evidence="11">
        <text>(6R)-5,10-methylene-5,6,7,8-tetrahydrofolate + NADP(+) = (6R)-5,10-methenyltetrahydrofolate + NADPH</text>
        <dbReference type="Rhea" id="RHEA:22812"/>
        <dbReference type="ChEBI" id="CHEBI:15636"/>
        <dbReference type="ChEBI" id="CHEBI:57455"/>
        <dbReference type="ChEBI" id="CHEBI:57783"/>
        <dbReference type="ChEBI" id="CHEBI:58349"/>
        <dbReference type="EC" id="1.5.1.5"/>
    </reaction>
</comment>
<dbReference type="InterPro" id="IPR046346">
    <property type="entry name" value="Aminoacid_DH-like_N_sf"/>
</dbReference>
<dbReference type="PANTHER" id="PTHR48099:SF5">
    <property type="entry name" value="C-1-TETRAHYDROFOLATE SYNTHASE, CYTOPLASMIC"/>
    <property type="match status" value="1"/>
</dbReference>
<feature type="domain" description="Tetrahydrofolate dehydrogenase/cyclohydrolase catalytic" evidence="12">
    <location>
        <begin position="6"/>
        <end position="120"/>
    </location>
</feature>
<dbReference type="SUPFAM" id="SSF53223">
    <property type="entry name" value="Aminoacid dehydrogenase-like, N-terminal domain"/>
    <property type="match status" value="1"/>
</dbReference>
<feature type="binding site" evidence="11">
    <location>
        <position position="237"/>
    </location>
    <ligand>
        <name>NADP(+)</name>
        <dbReference type="ChEBI" id="CHEBI:58349"/>
    </ligand>
</feature>
<dbReference type="InterPro" id="IPR000672">
    <property type="entry name" value="THF_DH/CycHdrlase"/>
</dbReference>
<dbReference type="CDD" id="cd01080">
    <property type="entry name" value="NAD_bind_m-THF_DH_Cyclohyd"/>
    <property type="match status" value="1"/>
</dbReference>
<evidence type="ECO:0000256" key="9">
    <source>
        <dbReference type="ARBA" id="ARBA00023167"/>
    </source>
</evidence>
<keyword evidence="2 11" id="KW-0554">One-carbon metabolism</keyword>
<evidence type="ECO:0000313" key="15">
    <source>
        <dbReference type="Proteomes" id="UP001371224"/>
    </source>
</evidence>
<name>A0ABU8L718_9MICO</name>
<reference evidence="14 15" key="1">
    <citation type="submission" date="2024-02" db="EMBL/GenBank/DDBJ databases">
        <authorList>
            <person name="Saticioglu I.B."/>
        </authorList>
    </citation>
    <scope>NUCLEOTIDE SEQUENCE [LARGE SCALE GENOMIC DNA]</scope>
    <source>
        <strain evidence="14 15">Mu-80</strain>
    </source>
</reference>
<dbReference type="EMBL" id="JBBDGM010000002">
    <property type="protein sequence ID" value="MEJ1087118.1"/>
    <property type="molecule type" value="Genomic_DNA"/>
</dbReference>
<keyword evidence="15" id="KW-1185">Reference proteome</keyword>
<dbReference type="InterPro" id="IPR036291">
    <property type="entry name" value="NAD(P)-bd_dom_sf"/>
</dbReference>
<dbReference type="PROSITE" id="PS00767">
    <property type="entry name" value="THF_DHG_CYH_2"/>
    <property type="match status" value="1"/>
</dbReference>
<keyword evidence="9 11" id="KW-0486">Methionine biosynthesis</keyword>
<keyword evidence="3 11" id="KW-0028">Amino-acid biosynthesis</keyword>
<dbReference type="InterPro" id="IPR020631">
    <property type="entry name" value="THF_DH/CycHdrlase_NAD-bd_dom"/>
</dbReference>
<comment type="catalytic activity">
    <reaction evidence="11">
        <text>(6R)-5,10-methenyltetrahydrofolate + H2O = (6R)-10-formyltetrahydrofolate + H(+)</text>
        <dbReference type="Rhea" id="RHEA:23700"/>
        <dbReference type="ChEBI" id="CHEBI:15377"/>
        <dbReference type="ChEBI" id="CHEBI:15378"/>
        <dbReference type="ChEBI" id="CHEBI:57455"/>
        <dbReference type="ChEBI" id="CHEBI:195366"/>
        <dbReference type="EC" id="3.5.4.9"/>
    </reaction>
</comment>
<evidence type="ECO:0000256" key="2">
    <source>
        <dbReference type="ARBA" id="ARBA00022563"/>
    </source>
</evidence>
<gene>
    <name evidence="11" type="primary">folD</name>
    <name evidence="14" type="ORF">WDU99_02170</name>
</gene>
<dbReference type="PANTHER" id="PTHR48099">
    <property type="entry name" value="C-1-TETRAHYDROFOLATE SYNTHASE, CYTOPLASMIC-RELATED"/>
    <property type="match status" value="1"/>
</dbReference>
<evidence type="ECO:0000256" key="11">
    <source>
        <dbReference type="HAMAP-Rule" id="MF_01576"/>
    </source>
</evidence>
<evidence type="ECO:0000256" key="4">
    <source>
        <dbReference type="ARBA" id="ARBA00022755"/>
    </source>
</evidence>
<dbReference type="NCBIfam" id="NF010789">
    <property type="entry name" value="PRK14193.1"/>
    <property type="match status" value="1"/>
</dbReference>
<dbReference type="InterPro" id="IPR020630">
    <property type="entry name" value="THF_DH/CycHdrlase_cat_dom"/>
</dbReference>
<keyword evidence="10 11" id="KW-0511">Multifunctional enzyme</keyword>
<dbReference type="HAMAP" id="MF_01576">
    <property type="entry name" value="THF_DHG_CYH"/>
    <property type="match status" value="1"/>
</dbReference>
<comment type="similarity">
    <text evidence="11">Belongs to the tetrahydrofolate dehydrogenase/cyclohydrolase family.</text>
</comment>
<dbReference type="EC" id="1.5.1.5" evidence="11"/>
<dbReference type="Pfam" id="PF02882">
    <property type="entry name" value="THF_DHG_CYH_C"/>
    <property type="match status" value="1"/>
</dbReference>
<keyword evidence="7 11" id="KW-0560">Oxidoreductase</keyword>
<evidence type="ECO:0000256" key="3">
    <source>
        <dbReference type="ARBA" id="ARBA00022605"/>
    </source>
</evidence>
<feature type="domain" description="Tetrahydrofolate dehydrogenase/cyclohydrolase NAD(P)-binding" evidence="13">
    <location>
        <begin position="143"/>
        <end position="290"/>
    </location>
</feature>
<feature type="binding site" evidence="11">
    <location>
        <begin position="169"/>
        <end position="171"/>
    </location>
    <ligand>
        <name>NADP(+)</name>
        <dbReference type="ChEBI" id="CHEBI:58349"/>
    </ligand>
</feature>
<dbReference type="Proteomes" id="UP001371224">
    <property type="component" value="Unassembled WGS sequence"/>
</dbReference>
<dbReference type="SUPFAM" id="SSF51735">
    <property type="entry name" value="NAD(P)-binding Rossmann-fold domains"/>
    <property type="match status" value="1"/>
</dbReference>
<evidence type="ECO:0000256" key="7">
    <source>
        <dbReference type="ARBA" id="ARBA00023002"/>
    </source>
</evidence>
<comment type="caution">
    <text evidence="14">The sequence shown here is derived from an EMBL/GenBank/DDBJ whole genome shotgun (WGS) entry which is preliminary data.</text>
</comment>
<accession>A0ABU8L718</accession>
<dbReference type="Gene3D" id="3.40.50.10860">
    <property type="entry name" value="Leucine Dehydrogenase, chain A, domain 1"/>
    <property type="match status" value="1"/>
</dbReference>
<evidence type="ECO:0000259" key="12">
    <source>
        <dbReference type="Pfam" id="PF00763"/>
    </source>
</evidence>
<dbReference type="InterPro" id="IPR020867">
    <property type="entry name" value="THF_DH/CycHdrlase_CS"/>
</dbReference>
<protein>
    <recommendedName>
        <fullName evidence="11">Bifunctional protein FolD</fullName>
    </recommendedName>
    <domain>
        <recommendedName>
            <fullName evidence="11">Methylenetetrahydrofolate dehydrogenase</fullName>
            <ecNumber evidence="11">1.5.1.5</ecNumber>
        </recommendedName>
    </domain>
    <domain>
        <recommendedName>
            <fullName evidence="11">Methenyltetrahydrofolate cyclohydrolase</fullName>
            <ecNumber evidence="11">3.5.4.9</ecNumber>
        </recommendedName>
    </domain>
</protein>
<comment type="subunit">
    <text evidence="11">Homodimer.</text>
</comment>
<evidence type="ECO:0000256" key="6">
    <source>
        <dbReference type="ARBA" id="ARBA00022857"/>
    </source>
</evidence>
<dbReference type="EC" id="3.5.4.9" evidence="11"/>
<keyword evidence="8 11" id="KW-0368">Histidine biosynthesis</keyword>
<keyword evidence="5 11" id="KW-0378">Hydrolase</keyword>
<evidence type="ECO:0000256" key="8">
    <source>
        <dbReference type="ARBA" id="ARBA00023102"/>
    </source>
</evidence>
<comment type="caution">
    <text evidence="11">Lacks conserved residue(s) required for the propagation of feature annotation.</text>
</comment>
<dbReference type="Gene3D" id="3.40.50.720">
    <property type="entry name" value="NAD(P)-binding Rossmann-like Domain"/>
    <property type="match status" value="1"/>
</dbReference>
<dbReference type="PRINTS" id="PR00085">
    <property type="entry name" value="THFDHDRGNASE"/>
</dbReference>
<comment type="pathway">
    <text evidence="1 11">One-carbon metabolism; tetrahydrofolate interconversion.</text>
</comment>
<evidence type="ECO:0000256" key="10">
    <source>
        <dbReference type="ARBA" id="ARBA00023268"/>
    </source>
</evidence>
<dbReference type="RefSeq" id="WP_337330801.1">
    <property type="nucleotide sequence ID" value="NZ_JBBDGM010000002.1"/>
</dbReference>
<sequence>MTAKTLDGKAAAAEIRAELTERVAALSERGIVPGIATVLVGADPASQLYVGMKHRQSEAIGMNSIQRELPADATQHQVEALIDELNADPACHGYIVQLPLPKHLDTDAILERIDPAKDADGLHPTNLGRLVLNVNAPIHTPLPCTPRGVIELLLRNDYDLKGKHVVVVGRGVTIGRPMGLLLTRRDINATVTQVHTGTPDMSPYLRMADVIVAGAGVKHLIRASDVKPGAAVLDVGVTREDDPETGRSKVYGDVHPDVAEVAGWLSPNPGGVGPMTVALLMTNVVEAAERCAERA</sequence>